<feature type="domain" description="RRM" evidence="11">
    <location>
        <begin position="1003"/>
        <end position="1083"/>
    </location>
</feature>
<dbReference type="Gene3D" id="3.30.70.330">
    <property type="match status" value="4"/>
</dbReference>
<dbReference type="InterPro" id="IPR034397">
    <property type="entry name" value="Prp24_RRM1"/>
</dbReference>
<dbReference type="InterPro" id="IPR000504">
    <property type="entry name" value="RRM_dom"/>
</dbReference>
<dbReference type="InterPro" id="IPR035979">
    <property type="entry name" value="RBD_domain_sf"/>
</dbReference>
<comment type="caution">
    <text evidence="12">The sequence shown here is derived from an EMBL/GenBank/DDBJ whole genome shotgun (WGS) entry which is preliminary data.</text>
</comment>
<dbReference type="InterPro" id="IPR011990">
    <property type="entry name" value="TPR-like_helical_dom_sf"/>
</dbReference>
<protein>
    <recommendedName>
        <fullName evidence="8">U4/U6 snRNA-associated-splicing factor PRP24</fullName>
    </recommendedName>
</protein>
<feature type="compositionally biased region" description="Low complexity" evidence="10">
    <location>
        <begin position="1303"/>
        <end position="1313"/>
    </location>
</feature>
<feature type="compositionally biased region" description="Low complexity" evidence="10">
    <location>
        <begin position="1260"/>
        <end position="1272"/>
    </location>
</feature>
<feature type="compositionally biased region" description="Polar residues" evidence="10">
    <location>
        <begin position="1"/>
        <end position="26"/>
    </location>
</feature>
<dbReference type="SMART" id="SM00360">
    <property type="entry name" value="RRM"/>
    <property type="match status" value="4"/>
</dbReference>
<dbReference type="FunFam" id="3.30.70.330:FF:000588">
    <property type="entry name" value="Pre-mRNA splicing factor (Prp24), putative"/>
    <property type="match status" value="1"/>
</dbReference>
<feature type="region of interest" description="Disordered" evidence="10">
    <location>
        <begin position="1225"/>
        <end position="1333"/>
    </location>
</feature>
<dbReference type="SMART" id="SM00386">
    <property type="entry name" value="HAT"/>
    <property type="match status" value="3"/>
</dbReference>
<keyword evidence="4 9" id="KW-0694">RNA-binding</keyword>
<feature type="region of interest" description="Disordered" evidence="10">
    <location>
        <begin position="1"/>
        <end position="131"/>
    </location>
</feature>
<evidence type="ECO:0000256" key="3">
    <source>
        <dbReference type="ARBA" id="ARBA00022737"/>
    </source>
</evidence>
<keyword evidence="5" id="KW-0508">mRNA splicing</keyword>
<evidence type="ECO:0000256" key="2">
    <source>
        <dbReference type="ARBA" id="ARBA00022664"/>
    </source>
</evidence>
<evidence type="ECO:0000313" key="12">
    <source>
        <dbReference type="EMBL" id="PGH23538.1"/>
    </source>
</evidence>
<feature type="compositionally biased region" description="Polar residues" evidence="10">
    <location>
        <begin position="1102"/>
        <end position="1121"/>
    </location>
</feature>
<keyword evidence="13" id="KW-1185">Reference proteome</keyword>
<dbReference type="CDD" id="cd12296">
    <property type="entry name" value="RRM1_Prp24"/>
    <property type="match status" value="1"/>
</dbReference>
<name>A0A2B7YRN1_POLH7</name>
<comment type="subcellular location">
    <subcellularLocation>
        <location evidence="1">Nucleus</location>
    </subcellularLocation>
</comment>
<dbReference type="GO" id="GO:0008380">
    <property type="term" value="P:RNA splicing"/>
    <property type="evidence" value="ECO:0007669"/>
    <property type="project" value="UniProtKB-KW"/>
</dbReference>
<feature type="compositionally biased region" description="Gly residues" evidence="10">
    <location>
        <begin position="1239"/>
        <end position="1249"/>
    </location>
</feature>
<organism evidence="12 13">
    <name type="scientific">Polytolypa hystricis (strain UAMH7299)</name>
    <dbReference type="NCBI Taxonomy" id="1447883"/>
    <lineage>
        <taxon>Eukaryota</taxon>
        <taxon>Fungi</taxon>
        <taxon>Dikarya</taxon>
        <taxon>Ascomycota</taxon>
        <taxon>Pezizomycotina</taxon>
        <taxon>Eurotiomycetes</taxon>
        <taxon>Eurotiomycetidae</taxon>
        <taxon>Onygenales</taxon>
        <taxon>Onygenales incertae sedis</taxon>
        <taxon>Polytolypa</taxon>
    </lineage>
</organism>
<dbReference type="EMBL" id="PDNA01000022">
    <property type="protein sequence ID" value="PGH23538.1"/>
    <property type="molecule type" value="Genomic_DNA"/>
</dbReference>
<dbReference type="PANTHER" id="PTHR48025">
    <property type="entry name" value="OS02G0815200 PROTEIN"/>
    <property type="match status" value="1"/>
</dbReference>
<keyword evidence="3" id="KW-0677">Repeat</keyword>
<evidence type="ECO:0000259" key="11">
    <source>
        <dbReference type="PROSITE" id="PS50102"/>
    </source>
</evidence>
<proteinExistence type="predicted"/>
<reference evidence="12 13" key="1">
    <citation type="submission" date="2017-10" db="EMBL/GenBank/DDBJ databases">
        <title>Comparative genomics in systemic dimorphic fungi from Ajellomycetaceae.</title>
        <authorList>
            <person name="Munoz J.F."/>
            <person name="Mcewen J.G."/>
            <person name="Clay O.K."/>
            <person name="Cuomo C.A."/>
        </authorList>
    </citation>
    <scope>NUCLEOTIDE SEQUENCE [LARGE SCALE GENOMIC DNA]</scope>
    <source>
        <strain evidence="12 13">UAMH7299</strain>
    </source>
</reference>
<evidence type="ECO:0000256" key="9">
    <source>
        <dbReference type="PROSITE-ProRule" id="PRU00176"/>
    </source>
</evidence>
<dbReference type="InterPro" id="IPR050502">
    <property type="entry name" value="Euk_RNA-bind_prot"/>
</dbReference>
<evidence type="ECO:0000256" key="10">
    <source>
        <dbReference type="SAM" id="MobiDB-lite"/>
    </source>
</evidence>
<keyword evidence="2" id="KW-0507">mRNA processing</keyword>
<dbReference type="PROSITE" id="PS50102">
    <property type="entry name" value="RRM"/>
    <property type="match status" value="4"/>
</dbReference>
<feature type="compositionally biased region" description="Basic and acidic residues" evidence="10">
    <location>
        <begin position="1293"/>
        <end position="1302"/>
    </location>
</feature>
<accession>A0A2B7YRN1</accession>
<dbReference type="GO" id="GO:0005688">
    <property type="term" value="C:U6 snRNP"/>
    <property type="evidence" value="ECO:0007669"/>
    <property type="project" value="UniProtKB-ARBA"/>
</dbReference>
<dbReference type="Pfam" id="PF16842">
    <property type="entry name" value="RRM_occluded"/>
    <property type="match status" value="1"/>
</dbReference>
<dbReference type="OrthoDB" id="360390at2759"/>
<evidence type="ECO:0000256" key="8">
    <source>
        <dbReference type="ARBA" id="ARBA00093627"/>
    </source>
</evidence>
<dbReference type="FunFam" id="3.30.70.330:FF:000523">
    <property type="entry name" value="Pre-mRNA splicing factor (Prp24), putative"/>
    <property type="match status" value="1"/>
</dbReference>
<gene>
    <name evidence="12" type="ORF">AJ80_02318</name>
</gene>
<evidence type="ECO:0000256" key="7">
    <source>
        <dbReference type="ARBA" id="ARBA00093374"/>
    </source>
</evidence>
<sequence>MDINSLLSPQDSPATGQSTPVNSVSPHKSYHKPRSNSNWQGMTSSPLVHHVFTPSHLREASPRAASPSVGPATKSGSGTPPSSELQATRQPSTPGMDTLADLASMQHHQPQRPNAPVLRTAESYESQLSPSTMYPNVQAVSHNIPTPRPPYEVGQADGSKDNARRDFSNTSLPPEAQNAASELCAYIQQNHHAYESRVQFVRLLHRGFVDHVYPPSSPGSRGDPHKYDLLAELRAAREELDRLFAIGEDMWAEWIQDESMLAQTVDERIGVMELCQRSVEEEFGSTKLWVIYGEWMLYLYNSASQAGEGPWSEEDKLVGREVFSWESVLDVWKKGAEATRWRINDSNLVWDRYLDLAIQDLGRSRSPEKIAEVNTLFANRLQLPHSTWDQTFQAFSSFVSNYYNTKYEEIMVETNAKGADAKAMWDAREVRETQLRRAAEAGDTATEWTTFSEYLEWEISQNRRKRLVSFDLITTLYQRAVLRFPNDANLWEDYVMFSIDEAMHRHTSVSALHALERATRHCPWSGSLWSQHLLSAEREHCTFVQIADIKHKATRTGLLDAGGIEEVLKVHTTWCSYLRRRAFQADSTDEDLDVAEVGIRSAIESIQEMGEKDAKALPNDPLFRLERIYIRYLSESGSWDSARETFRGLKSRHGHSYEFWLMFYNFELLCWSKFTQADSSPSASRRTPNPSYATAVLKQALRRTDLDWPEKVMSTYISHCEHYEDADELQLAVVEIRKATKAVAKRREKEALEAAAAAQAAAEAAPQQAVAEAGEPAGPSSQAVRDNNVHVGKRKRDGQQDVNGVATKRAKAEETEPTTVPEPESEPAPLKRDRENSTVVVTNLPADVTDVKIRQFFRNCGTINSLRTLPVEENSITAIIEFNTRDDAVTAQTRDQKTFDGHTISVSLGSGSTLFVTNFPPTADEAYIRELFSPYGDIVEVRFPSLKFNTHRRFCYVQFQSSSSAHAATALNDKSVTERLKLVVKISDPSRRQERTGPVAEGREIHVSNLDWKATDDDLKDLFAKYGKVEGAKIPTKADGGSKGFGFVVFSTKAILQDEANSALAMDQQEFRSRTLNIRIAAPTGPKRQATTIINRIGRSKSPSVEVNGSAASPSATSHTEIPTGDRQLRTLGLMNVPDTVNDARIRALVEPYGPLVKIILRPDHQGAIVEFVDVNDAGKAALRLGGHEIVPGRTLHVGTVSEMLKQSAERKIDRIQVGKQKATVMAHSAAPIRRPGQPGSGRRGGLGIKRGPMGREEVQAQTQSQSQTQSQNAKKGKSKRAAEPDGGSSAAKENHDTEMKDQQQTLTQTQTQVGNKNNDDFRAMIQQARSAT</sequence>
<dbReference type="CDD" id="cd12299">
    <property type="entry name" value="RRM4_Prp24"/>
    <property type="match status" value="1"/>
</dbReference>
<dbReference type="InterPro" id="IPR012677">
    <property type="entry name" value="Nucleotide-bd_a/b_plait_sf"/>
</dbReference>
<evidence type="ECO:0000256" key="4">
    <source>
        <dbReference type="ARBA" id="ARBA00022884"/>
    </source>
</evidence>
<dbReference type="FunFam" id="3.30.70.330:FF:000365">
    <property type="entry name" value="U4/U6 snRNA-associated-splicing factor PRP24"/>
    <property type="match status" value="1"/>
</dbReference>
<dbReference type="PANTHER" id="PTHR48025:SF1">
    <property type="entry name" value="RRM DOMAIN-CONTAINING PROTEIN"/>
    <property type="match status" value="1"/>
</dbReference>
<dbReference type="Proteomes" id="UP000224634">
    <property type="component" value="Unassembled WGS sequence"/>
</dbReference>
<feature type="domain" description="RRM" evidence="11">
    <location>
        <begin position="1130"/>
        <end position="1203"/>
    </location>
</feature>
<dbReference type="InterPro" id="IPR031766">
    <property type="entry name" value="RRM_occluded"/>
</dbReference>
<feature type="domain" description="RRM" evidence="11">
    <location>
        <begin position="912"/>
        <end position="989"/>
    </location>
</feature>
<feature type="domain" description="RRM" evidence="11">
    <location>
        <begin position="837"/>
        <end position="921"/>
    </location>
</feature>
<dbReference type="GO" id="GO:0006397">
    <property type="term" value="P:mRNA processing"/>
    <property type="evidence" value="ECO:0007669"/>
    <property type="project" value="UniProtKB-KW"/>
</dbReference>
<evidence type="ECO:0000256" key="5">
    <source>
        <dbReference type="ARBA" id="ARBA00023187"/>
    </source>
</evidence>
<dbReference type="InterPro" id="IPR003107">
    <property type="entry name" value="HAT"/>
</dbReference>
<evidence type="ECO:0000256" key="6">
    <source>
        <dbReference type="ARBA" id="ARBA00023242"/>
    </source>
</evidence>
<dbReference type="Pfam" id="PF00076">
    <property type="entry name" value="RRM_1"/>
    <property type="match status" value="3"/>
</dbReference>
<keyword evidence="6" id="KW-0539">Nucleus</keyword>
<dbReference type="STRING" id="1447883.A0A2B7YRN1"/>
<feature type="region of interest" description="Disordered" evidence="10">
    <location>
        <begin position="790"/>
        <end position="836"/>
    </location>
</feature>
<dbReference type="SUPFAM" id="SSF54928">
    <property type="entry name" value="RNA-binding domain, RBD"/>
    <property type="match status" value="4"/>
</dbReference>
<feature type="compositionally biased region" description="Polar residues" evidence="10">
    <location>
        <begin position="74"/>
        <end position="95"/>
    </location>
</feature>
<feature type="region of interest" description="Disordered" evidence="10">
    <location>
        <begin position="1102"/>
        <end position="1123"/>
    </location>
</feature>
<dbReference type="Gene3D" id="1.25.40.10">
    <property type="entry name" value="Tetratricopeptide repeat domain"/>
    <property type="match status" value="2"/>
</dbReference>
<dbReference type="GO" id="GO:0003723">
    <property type="term" value="F:RNA binding"/>
    <property type="evidence" value="ECO:0007669"/>
    <property type="project" value="UniProtKB-UniRule"/>
</dbReference>
<dbReference type="FunFam" id="1.25.40.10:FF:000633">
    <property type="entry name" value="Pre-mRNA splicing factor (Prp24), putative"/>
    <property type="match status" value="1"/>
</dbReference>
<dbReference type="FunFam" id="1.25.40.10:FF:000632">
    <property type="entry name" value="Pre-mRNA splicing factor (Prp24), putative"/>
    <property type="match status" value="1"/>
</dbReference>
<feature type="compositionally biased region" description="Polar residues" evidence="10">
    <location>
        <begin position="35"/>
        <end position="46"/>
    </location>
</feature>
<evidence type="ECO:0000313" key="13">
    <source>
        <dbReference type="Proteomes" id="UP000224634"/>
    </source>
</evidence>
<dbReference type="SUPFAM" id="SSF48452">
    <property type="entry name" value="TPR-like"/>
    <property type="match status" value="1"/>
</dbReference>
<evidence type="ECO:0000256" key="1">
    <source>
        <dbReference type="ARBA" id="ARBA00004123"/>
    </source>
</evidence>
<comment type="function">
    <text evidence="7">Functions as a recycling factor of the spliceosome, a machinery that forms on each precursor-messenger RNA (pre-mRNA) and catalyzes the removal of introns. Chaperones the re-annealing of U4 and U6 snRNAs (small nuclear RNAs) released from previous rounds of splicing, an initial step in reforming the U4/U6-U5 tri-snRNP (small nuclear ribonucleoprotein) that can reassemble into another spliceosome complex; this step involves binding U6 and facilitating the unwinding of the U6 internal stem loop, followed by base-pairing of U6 to U4.</text>
</comment>